<keyword evidence="2" id="KW-0472">Membrane</keyword>
<protein>
    <submittedName>
        <fullName evidence="3">Uncharacterized membrane protein</fullName>
    </submittedName>
</protein>
<keyword evidence="2" id="KW-0812">Transmembrane</keyword>
<evidence type="ECO:0000313" key="3">
    <source>
        <dbReference type="EMBL" id="SEF75800.1"/>
    </source>
</evidence>
<feature type="transmembrane region" description="Helical" evidence="2">
    <location>
        <begin position="90"/>
        <end position="115"/>
    </location>
</feature>
<feature type="transmembrane region" description="Helical" evidence="2">
    <location>
        <begin position="142"/>
        <end position="169"/>
    </location>
</feature>
<dbReference type="RefSeq" id="WP_103966236.1">
    <property type="nucleotide sequence ID" value="NZ_FNUX01000008.1"/>
</dbReference>
<feature type="compositionally biased region" description="Basic and acidic residues" evidence="1">
    <location>
        <begin position="260"/>
        <end position="280"/>
    </location>
</feature>
<dbReference type="NCBIfam" id="NF041043">
    <property type="entry name" value="BPSS1780_fam"/>
    <property type="match status" value="1"/>
</dbReference>
<dbReference type="AlphaFoldDB" id="A0A1H5UL90"/>
<feature type="transmembrane region" description="Helical" evidence="2">
    <location>
        <begin position="27"/>
        <end position="46"/>
    </location>
</feature>
<feature type="region of interest" description="Disordered" evidence="1">
    <location>
        <begin position="253"/>
        <end position="285"/>
    </location>
</feature>
<dbReference type="OrthoDB" id="5298483at2"/>
<evidence type="ECO:0000256" key="1">
    <source>
        <dbReference type="SAM" id="MobiDB-lite"/>
    </source>
</evidence>
<proteinExistence type="predicted"/>
<keyword evidence="2" id="KW-1133">Transmembrane helix</keyword>
<evidence type="ECO:0000256" key="2">
    <source>
        <dbReference type="SAM" id="Phobius"/>
    </source>
</evidence>
<dbReference type="EMBL" id="FNUX01000008">
    <property type="protein sequence ID" value="SEF75800.1"/>
    <property type="molecule type" value="Genomic_DNA"/>
</dbReference>
<name>A0A1H5UL90_9PROT</name>
<dbReference type="Proteomes" id="UP000236753">
    <property type="component" value="Unassembled WGS sequence"/>
</dbReference>
<accession>A0A1H5UL90</accession>
<reference evidence="3 4" key="1">
    <citation type="submission" date="2016-10" db="EMBL/GenBank/DDBJ databases">
        <authorList>
            <person name="de Groot N.N."/>
        </authorList>
    </citation>
    <scope>NUCLEOTIDE SEQUENCE [LARGE SCALE GENOMIC DNA]</scope>
    <source>
        <strain evidence="3 4">Nm13</strain>
    </source>
</reference>
<organism evidence="3 4">
    <name type="scientific">Nitrosomonas ureae</name>
    <dbReference type="NCBI Taxonomy" id="44577"/>
    <lineage>
        <taxon>Bacteria</taxon>
        <taxon>Pseudomonadati</taxon>
        <taxon>Pseudomonadota</taxon>
        <taxon>Betaproteobacteria</taxon>
        <taxon>Nitrosomonadales</taxon>
        <taxon>Nitrosomonadaceae</taxon>
        <taxon>Nitrosomonas</taxon>
    </lineage>
</organism>
<dbReference type="InterPro" id="IPR047798">
    <property type="entry name" value="BPSS1780-like"/>
</dbReference>
<evidence type="ECO:0000313" key="4">
    <source>
        <dbReference type="Proteomes" id="UP000236753"/>
    </source>
</evidence>
<sequence>MEIHQVSAKQGLQWILSGFYLFRKAPLAWVFVCFSLMFIAITMSLVPLLGKFIFTLVSPVFLAGIMLGCKDMEQGKPLDISYLFMAFKTNPVPLITIGGIYLIGQILIIGLVILIGGSQMTDMLLYGKRVDESELMGVMSNFLTASLLTLALSIPLMMASWFSPLLVIFHNTPPIVAMQKSFFACLRNFIPFQLYGITLILLTILSIMPYGVGLVILIPTIFTSIYVSYKDIFLNEPLRFKNNESGHDYRQANWAADNTEESKKNETETKQQSHEPENKSVDSGSGELVQCAHCNLLVPRQEAIGEKEPFFCSEEHRKLYQSADKSSS</sequence>
<gene>
    <name evidence="3" type="ORF">SAMN05216334_10864</name>
</gene>